<geneLocation type="plasmid" evidence="1 2">
    <name>pGSUB1</name>
</geneLocation>
<protein>
    <submittedName>
        <fullName evidence="1">Uncharacterized protein</fullName>
    </submittedName>
</protein>
<keyword evidence="2" id="KW-1185">Reference proteome</keyword>
<dbReference type="KEGG" id="gsb:GSUB_17135"/>
<dbReference type="HOGENOM" id="CLU_093726_1_0_7"/>
<evidence type="ECO:0000313" key="2">
    <source>
        <dbReference type="Proteomes" id="UP000035036"/>
    </source>
</evidence>
<organism evidence="1 2">
    <name type="scientific">Geoalkalibacter subterraneus</name>
    <dbReference type="NCBI Taxonomy" id="483547"/>
    <lineage>
        <taxon>Bacteria</taxon>
        <taxon>Pseudomonadati</taxon>
        <taxon>Thermodesulfobacteriota</taxon>
        <taxon>Desulfuromonadia</taxon>
        <taxon>Desulfuromonadales</taxon>
        <taxon>Geoalkalibacteraceae</taxon>
        <taxon>Geoalkalibacter</taxon>
    </lineage>
</organism>
<gene>
    <name evidence="1" type="ORF">GSUB_17135</name>
</gene>
<name>A0A0B5FLC9_9BACT</name>
<proteinExistence type="predicted"/>
<evidence type="ECO:0000313" key="1">
    <source>
        <dbReference type="EMBL" id="AJF08213.1"/>
    </source>
</evidence>
<accession>A0A0B5FLC9</accession>
<dbReference type="Proteomes" id="UP000035036">
    <property type="component" value="Plasmid pGSUB1"/>
</dbReference>
<reference evidence="1 2" key="1">
    <citation type="journal article" date="2015" name="Genome Announc.">
        <title>Genomes of Geoalkalibacter ferrihydriticus Z-0531T and Geoalkalibacter subterraneus Red1T, Two Haloalkaliphilic Metal-Reducing Deltaproteobacteria.</title>
        <authorList>
            <person name="Badalamenti J.P."/>
            <person name="Krajmalnik-Brown R."/>
            <person name="Torres C.I."/>
            <person name="Bond D.R."/>
        </authorList>
    </citation>
    <scope>NUCLEOTIDE SEQUENCE [LARGE SCALE GENOMIC DNA]</scope>
    <source>
        <strain evidence="1 2">Red1</strain>
        <plasmid evidence="2">Plasmid pGSUB1</plasmid>
    </source>
</reference>
<sequence length="175" mass="19783">MSTEMTHAELIQIAERWLLGSKGCSFAFTELKAITHSGEIPDAIGWKSDYTILVECKATRADFLSDKNKKFRKNPHLGMGTFRFYLCPQGVIEPQDLPEKWGLVIVGKKGKPRQVVGPNGNCWSRNSAFCHQQKNLRSETQMMASALRRLHLRGVLPLIYDNPFDSTEERSAASR</sequence>
<dbReference type="EMBL" id="CP010312">
    <property type="protein sequence ID" value="AJF08213.1"/>
    <property type="molecule type" value="Genomic_DNA"/>
</dbReference>
<dbReference type="AlphaFoldDB" id="A0A0B5FLC9"/>
<keyword evidence="1" id="KW-0614">Plasmid</keyword>